<keyword evidence="3" id="KW-0408">Iron</keyword>
<name>A0A523B8U5_9CREN</name>
<dbReference type="GO" id="GO:0051604">
    <property type="term" value="P:protein maturation"/>
    <property type="evidence" value="ECO:0007669"/>
    <property type="project" value="TreeGrafter"/>
</dbReference>
<comment type="caution">
    <text evidence="4">The sequence shown here is derived from an EMBL/GenBank/DDBJ whole genome shotgun (WGS) entry which is preliminary data.</text>
</comment>
<protein>
    <submittedName>
        <fullName evidence="4">Hydrogenase formation protein HypD</fullName>
    </submittedName>
</protein>
<evidence type="ECO:0000256" key="2">
    <source>
        <dbReference type="ARBA" id="ARBA00022723"/>
    </source>
</evidence>
<dbReference type="GO" id="GO:0005506">
    <property type="term" value="F:iron ion binding"/>
    <property type="evidence" value="ECO:0007669"/>
    <property type="project" value="TreeGrafter"/>
</dbReference>
<dbReference type="EMBL" id="QNVH01000077">
    <property type="protein sequence ID" value="TDA37329.1"/>
    <property type="molecule type" value="Genomic_DNA"/>
</dbReference>
<dbReference type="InterPro" id="IPR042244">
    <property type="entry name" value="HypD_2_sf"/>
</dbReference>
<dbReference type="AlphaFoldDB" id="A0A523B8U5"/>
<evidence type="ECO:0000313" key="5">
    <source>
        <dbReference type="Proteomes" id="UP000315399"/>
    </source>
</evidence>
<dbReference type="Gene3D" id="3.40.50.11750">
    <property type="entry name" value="HypD, alpha/beta domain 1"/>
    <property type="match status" value="2"/>
</dbReference>
<dbReference type="Proteomes" id="UP000315399">
    <property type="component" value="Unassembled WGS sequence"/>
</dbReference>
<dbReference type="InterPro" id="IPR002780">
    <property type="entry name" value="Hyd_form_HypD"/>
</dbReference>
<proteinExistence type="inferred from homology"/>
<dbReference type="Gene3D" id="6.10.20.100">
    <property type="match status" value="1"/>
</dbReference>
<evidence type="ECO:0000256" key="3">
    <source>
        <dbReference type="ARBA" id="ARBA00023004"/>
    </source>
</evidence>
<dbReference type="PANTHER" id="PTHR30149">
    <property type="entry name" value="HYDROGENASE PROTEIN ASSEMBLY PROTEIN HYPD"/>
    <property type="match status" value="1"/>
</dbReference>
<dbReference type="PIRSF" id="PIRSF005622">
    <property type="entry name" value="Hydrgn_mat_hypD"/>
    <property type="match status" value="1"/>
</dbReference>
<keyword evidence="2" id="KW-0479">Metal-binding</keyword>
<sequence length="359" mass="39463">MFSKFRDRKLVEKVTQKIEEESKGITVRIMHVCGTHEWTITHFGIRDLLPSNVEVVAGPGCPVCVTPGSEIDMIAELSTKDGVAVTTFGDVIRVPGTRTSLSEAKARGGDVRLVYGIEEAVRIARQERKKEVVHFSIGFETTAPMAAVEILKGPPENFSIFSTHKLIPPAMEFLLKSGLSLDGFICPGHVSTIIGVKPYRGLAERYRKPMVVAGFEPLDVLLGILSIVRQVKEGGWGVENEYTRAVREEGNVIALKAIGDVFEVADSWWRGIGRIEASGLKLRGHFEEFDASKKFGLEAPPADYMPEGCGCGEVLKGVIKPEDCPLFGKECTPNHPIGPCMVSLEGTCSIIYKYRSLRW</sequence>
<dbReference type="Pfam" id="PF01924">
    <property type="entry name" value="HypD"/>
    <property type="match status" value="1"/>
</dbReference>
<dbReference type="NCBIfam" id="TIGR00075">
    <property type="entry name" value="hypD"/>
    <property type="match status" value="1"/>
</dbReference>
<evidence type="ECO:0000313" key="4">
    <source>
        <dbReference type="EMBL" id="TDA37329.1"/>
    </source>
</evidence>
<dbReference type="GO" id="GO:0070025">
    <property type="term" value="F:carbon monoxide binding"/>
    <property type="evidence" value="ECO:0007669"/>
    <property type="project" value="TreeGrafter"/>
</dbReference>
<dbReference type="InterPro" id="IPR042243">
    <property type="entry name" value="HypD_1"/>
</dbReference>
<accession>A0A523B8U5</accession>
<organism evidence="4 5">
    <name type="scientific">Thermoproteota archaeon</name>
    <dbReference type="NCBI Taxonomy" id="2056631"/>
    <lineage>
        <taxon>Archaea</taxon>
        <taxon>Thermoproteota</taxon>
    </lineage>
</organism>
<dbReference type="GO" id="GO:0051539">
    <property type="term" value="F:4 iron, 4 sulfur cluster binding"/>
    <property type="evidence" value="ECO:0007669"/>
    <property type="project" value="TreeGrafter"/>
</dbReference>
<evidence type="ECO:0000256" key="1">
    <source>
        <dbReference type="ARBA" id="ARBA00007888"/>
    </source>
</evidence>
<dbReference type="PANTHER" id="PTHR30149:SF0">
    <property type="entry name" value="HYDROGENASE MATURATION FACTOR HYPD"/>
    <property type="match status" value="1"/>
</dbReference>
<gene>
    <name evidence="4" type="ORF">DSO08_05880</name>
</gene>
<reference evidence="4 5" key="1">
    <citation type="journal article" date="2019" name="Nat. Microbiol.">
        <title>Expanding anaerobic alkane metabolism in the domain of Archaea.</title>
        <authorList>
            <person name="Wang Y."/>
            <person name="Wegener G."/>
            <person name="Hou J."/>
            <person name="Wang F."/>
            <person name="Xiao X."/>
        </authorList>
    </citation>
    <scope>NUCLEOTIDE SEQUENCE [LARGE SCALE GENOMIC DNA]</scope>
    <source>
        <strain evidence="4">WYZ-LMO10</strain>
    </source>
</reference>
<comment type="similarity">
    <text evidence="1">Belongs to the HypD family.</text>
</comment>